<dbReference type="InterPro" id="IPR020422">
    <property type="entry name" value="TYR_PHOSPHATASE_DUAL_dom"/>
</dbReference>
<dbReference type="AlphaFoldDB" id="A0A914VQ92"/>
<dbReference type="PANTHER" id="PTHR23339">
    <property type="entry name" value="TYROSINE SPECIFIC PROTEIN PHOSPHATASE AND DUAL SPECIFICITY PROTEIN PHOSPHATASE"/>
    <property type="match status" value="1"/>
</dbReference>
<proteinExistence type="inferred from homology"/>
<evidence type="ECO:0000313" key="7">
    <source>
        <dbReference type="Proteomes" id="UP000887566"/>
    </source>
</evidence>
<dbReference type="InterPro" id="IPR000387">
    <property type="entry name" value="Tyr_Pase_dom"/>
</dbReference>
<dbReference type="PROSITE" id="PS00383">
    <property type="entry name" value="TYR_PHOSPHATASE_1"/>
    <property type="match status" value="1"/>
</dbReference>
<feature type="domain" description="Tyrosine-protein phosphatase" evidence="5">
    <location>
        <begin position="180"/>
        <end position="337"/>
    </location>
</feature>
<accession>A0A914VQ92</accession>
<keyword evidence="7" id="KW-1185">Reference proteome</keyword>
<dbReference type="InterPro" id="IPR044506">
    <property type="entry name" value="CDC14_C"/>
</dbReference>
<dbReference type="Pfam" id="PF22785">
    <property type="entry name" value="Tc-R-P"/>
    <property type="match status" value="1"/>
</dbReference>
<dbReference type="FunFam" id="3.90.190.10:FF:000006">
    <property type="entry name" value="Dual specificity protein phosphatase CDC14B"/>
    <property type="match status" value="1"/>
</dbReference>
<name>A0A914VQ92_9BILA</name>
<dbReference type="InterPro" id="IPR016130">
    <property type="entry name" value="Tyr_Pase_AS"/>
</dbReference>
<dbReference type="GO" id="GO:0004725">
    <property type="term" value="F:protein tyrosine phosphatase activity"/>
    <property type="evidence" value="ECO:0007669"/>
    <property type="project" value="UniProtKB-EC"/>
</dbReference>
<evidence type="ECO:0000313" key="8">
    <source>
        <dbReference type="WBParaSite" id="PSAMB.scaffold2349size23685.g17397.t1"/>
    </source>
</evidence>
<dbReference type="InterPro" id="IPR050561">
    <property type="entry name" value="PTP"/>
</dbReference>
<protein>
    <recommendedName>
        <fullName evidence="2">protein-tyrosine-phosphatase</fullName>
        <ecNumber evidence="2">3.1.3.48</ecNumber>
    </recommendedName>
</protein>
<evidence type="ECO:0000259" key="6">
    <source>
        <dbReference type="PROSITE" id="PS50056"/>
    </source>
</evidence>
<evidence type="ECO:0000256" key="4">
    <source>
        <dbReference type="ARBA" id="ARBA00022912"/>
    </source>
</evidence>
<evidence type="ECO:0000256" key="2">
    <source>
        <dbReference type="ARBA" id="ARBA00013064"/>
    </source>
</evidence>
<evidence type="ECO:0000259" key="5">
    <source>
        <dbReference type="PROSITE" id="PS50054"/>
    </source>
</evidence>
<dbReference type="InterPro" id="IPR029021">
    <property type="entry name" value="Prot-tyrosine_phosphatase-like"/>
</dbReference>
<dbReference type="Gene3D" id="3.90.190.10">
    <property type="entry name" value="Protein tyrosine phosphatase superfamily"/>
    <property type="match status" value="2"/>
</dbReference>
<dbReference type="SUPFAM" id="SSF52799">
    <property type="entry name" value="(Phosphotyrosine protein) phosphatases II"/>
    <property type="match status" value="2"/>
</dbReference>
<dbReference type="CDD" id="cd14499">
    <property type="entry name" value="CDC14_C"/>
    <property type="match status" value="1"/>
</dbReference>
<dbReference type="Proteomes" id="UP000887566">
    <property type="component" value="Unplaced"/>
</dbReference>
<reference evidence="8" key="1">
    <citation type="submission" date="2022-11" db="UniProtKB">
        <authorList>
            <consortium name="WormBaseParasite"/>
        </authorList>
    </citation>
    <scope>IDENTIFICATION</scope>
</reference>
<dbReference type="SMART" id="SM00195">
    <property type="entry name" value="DSPc"/>
    <property type="match status" value="1"/>
</dbReference>
<dbReference type="PROSITE" id="PS50054">
    <property type="entry name" value="TYR_PHOSPHATASE_DUAL"/>
    <property type="match status" value="1"/>
</dbReference>
<evidence type="ECO:0000256" key="1">
    <source>
        <dbReference type="ARBA" id="ARBA00007315"/>
    </source>
</evidence>
<sequence>MTSLPLPRQCGNMVEILPDRLYFCSYDDNMRPKADMQTSYLNVDSEVHYESFYSDFGPLNLSVLYRFCKKLISKLKLSKKRIVFYTSSAGQKRVNGAFLIGSFAIIFHNKSAEEVWSKLRLAQPPKYLAFRDAAMGPSTYDLLLPDVLRGVETAVRFKWLDFSTFDPDEYEFYERVENGDFNWILPGKIISFCGPHNKSCIDNGYPYHAPEVYFDFFRRHNVTTIIRLNKKMYEAKRFTNAGFDHVDLFFVDGSTPSDTIVQRFIEVVDRSKGAVAIHCKAGLGRTGTLIACWMMKEYRLTAAECMGWIRICRPGSIIGPQQQFLIEKQKWCWSLGDTGKTLELNGKPLNGNLTHLASKVDDIRLNHNGLLRPNSLPRRGRRSTDDAIADANANLEMRVDAEGNSQGDRLLHIKAVKQHQLPRVSQPLSVHPTTGVMFTSPTTPVKPLAPPRSKPSASALHNAHIHGHRQLGFGEALPATKRRTVSTDAD</sequence>
<dbReference type="EC" id="3.1.3.48" evidence="2"/>
<dbReference type="CDD" id="cd17657">
    <property type="entry name" value="CDC14_N"/>
    <property type="match status" value="1"/>
</dbReference>
<feature type="domain" description="Tyrosine specific protein phosphatases" evidence="6">
    <location>
        <begin position="262"/>
        <end position="324"/>
    </location>
</feature>
<dbReference type="Pfam" id="PF14671">
    <property type="entry name" value="DSPn"/>
    <property type="match status" value="1"/>
</dbReference>
<dbReference type="InterPro" id="IPR029260">
    <property type="entry name" value="DSPn"/>
</dbReference>
<dbReference type="WBParaSite" id="PSAMB.scaffold2349size23685.g17397.t1">
    <property type="protein sequence ID" value="PSAMB.scaffold2349size23685.g17397.t1"/>
    <property type="gene ID" value="PSAMB.scaffold2349size23685.g17397"/>
</dbReference>
<organism evidence="7 8">
    <name type="scientific">Plectus sambesii</name>
    <dbReference type="NCBI Taxonomy" id="2011161"/>
    <lineage>
        <taxon>Eukaryota</taxon>
        <taxon>Metazoa</taxon>
        <taxon>Ecdysozoa</taxon>
        <taxon>Nematoda</taxon>
        <taxon>Chromadorea</taxon>
        <taxon>Plectida</taxon>
        <taxon>Plectina</taxon>
        <taxon>Plectoidea</taxon>
        <taxon>Plectidae</taxon>
        <taxon>Plectus</taxon>
    </lineage>
</organism>
<evidence type="ECO:0000256" key="3">
    <source>
        <dbReference type="ARBA" id="ARBA00022801"/>
    </source>
</evidence>
<keyword evidence="4" id="KW-0904">Protein phosphatase</keyword>
<comment type="similarity">
    <text evidence="1">Belongs to the protein-tyrosine phosphatase family. Non-receptor class CDC14 subfamily.</text>
</comment>
<dbReference type="PROSITE" id="PS50056">
    <property type="entry name" value="TYR_PHOSPHATASE_2"/>
    <property type="match status" value="1"/>
</dbReference>
<keyword evidence="3" id="KW-0378">Hydrolase</keyword>